<evidence type="ECO:0000313" key="2">
    <source>
        <dbReference type="EMBL" id="MDD1007840.1"/>
    </source>
</evidence>
<gene>
    <name evidence="2" type="ORF">M5G27_10175</name>
</gene>
<name>A0A9X4C050_9PSED</name>
<dbReference type="RefSeq" id="WP_273876670.1">
    <property type="nucleotide sequence ID" value="NZ_JAMDHA010000010.1"/>
</dbReference>
<dbReference type="EMBL" id="JAMDHA010000010">
    <property type="protein sequence ID" value="MDD1007840.1"/>
    <property type="molecule type" value="Genomic_DNA"/>
</dbReference>
<proteinExistence type="predicted"/>
<comment type="caution">
    <text evidence="2">The sequence shown here is derived from an EMBL/GenBank/DDBJ whole genome shotgun (WGS) entry which is preliminary data.</text>
</comment>
<reference evidence="2 3" key="1">
    <citation type="submission" date="2022-05" db="EMBL/GenBank/DDBJ databases">
        <title>Novel Pseudomonas spp. Isolated from a Rainbow Trout Aquaculture Facility.</title>
        <authorList>
            <person name="Testerman T."/>
            <person name="Graf J."/>
        </authorList>
    </citation>
    <scope>NUCLEOTIDE SEQUENCE [LARGE SCALE GENOMIC DNA]</scope>
    <source>
        <strain evidence="2 3">ID1042</strain>
    </source>
</reference>
<keyword evidence="3" id="KW-1185">Reference proteome</keyword>
<evidence type="ECO:0000313" key="3">
    <source>
        <dbReference type="Proteomes" id="UP001148185"/>
    </source>
</evidence>
<sequence length="857" mass="95264">MIGKTPKGPSGPTAVKPAKTSTSGADGLARIDPAGGTFHAHHGTAAPTRVGGDIDAITPAPAVQVSALPAHTDLAAQTAAPTLEDFWIALPPGLPEPDVQGVRTIEGRQYVTLANGRFLQVAADPETGGYRATRSSERVPSGPRLVPDADGRYWQEDRPQAPHDLSDTRLEAFRCDLDFTGIEPGSDGLYRFAGKLYAVIRTRAYQVLHDTDASTPDTQVMRIVRAGDAVAHDENNVYFSTRPGRSEPIVLDARRGWVGTSIHGAGGMQRVHRGQAMHQQLVDKTLALETEGLLVQAAGEKRSEATDNWRAQEQGSQGERGALAMLEVRLRQELDLLKAYIGRYVNEQYWISRVKPEGIFRNELHELRVLSVDNCDRLIGASDRRKLIELGDLRGTRAMYEAIAEHLWKKREILQIRQQLVDDILRQSRSSALETALPTTHSMDLQVITSGWVEARSRLLSSDPGDSQSALAQWARSYIETASAFHDIDSVPQQARLAIITGLLDQTAAIKASYENLAFAPDSAEAGVRRQIIEVMQSFEETLETRASRYHREQLTTLAMPAQDEVIDFDFVPNQENAGPAPARRRLFRARHHDVYKISVGLPRRTASGEEVIDVTDPGSVEQVWQTYERRDGEWRRQAPPPDMALPTLMALANERMGQCEAHLRSARQDEKAWRNASNIVEFLGAKAEQFDDVALQLERQPNAADDEIAVLISQLRQNSQRLRQEGEDIRVRLYKDKSFLSASRVAYLLGQNQIVAMKTHTRLERGKGSNKHYLDIYSLNDRRTGEPLWHAHFHYAKADSAAGDFTVQGGHLKTLEQSGSGLASQRRDQQAGRVHVPIWREAIDSRTAQKIFDVAQ</sequence>
<organism evidence="2 3">
    <name type="scientific">Pseudomonas shahriarae</name>
    <dbReference type="NCBI Taxonomy" id="2745512"/>
    <lineage>
        <taxon>Bacteria</taxon>
        <taxon>Pseudomonadati</taxon>
        <taxon>Pseudomonadota</taxon>
        <taxon>Gammaproteobacteria</taxon>
        <taxon>Pseudomonadales</taxon>
        <taxon>Pseudomonadaceae</taxon>
        <taxon>Pseudomonas</taxon>
    </lineage>
</organism>
<dbReference type="AlphaFoldDB" id="A0A9X4C050"/>
<protein>
    <submittedName>
        <fullName evidence="2">Uncharacterized protein</fullName>
    </submittedName>
</protein>
<accession>A0A9X4C050</accession>
<evidence type="ECO:0000256" key="1">
    <source>
        <dbReference type="SAM" id="MobiDB-lite"/>
    </source>
</evidence>
<dbReference type="Proteomes" id="UP001148185">
    <property type="component" value="Unassembled WGS sequence"/>
</dbReference>
<feature type="region of interest" description="Disordered" evidence="1">
    <location>
        <begin position="1"/>
        <end position="51"/>
    </location>
</feature>